<keyword evidence="2" id="KW-0378">Hydrolase</keyword>
<dbReference type="InterPro" id="IPR036390">
    <property type="entry name" value="WH_DNA-bd_sf"/>
</dbReference>
<sequence length="232" mass="27252">MDDAELIPKDCMSNLSVDSLIFAMDEGRLKILLVKYNQGLAAGKWGLIGHWVKWDEDIESAAYRVVNTTTGVKDFHLDQLSAFGNVNRYPIRRIVTVAYYALVRLEETQIIRGENTHEIQWFDVRNLPELIFDHKDIIESCLEHFKYKVRHEPIGFSLLPEKFTLLQLQELYEAMLEVTLDKPNFRRKINKMNLLIDCKEKQKGVAHRAASLYRFDINVYEKLREFGFSFEY</sequence>
<proteinExistence type="predicted"/>
<dbReference type="SUPFAM" id="SSF46785">
    <property type="entry name" value="Winged helix' DNA-binding domain"/>
    <property type="match status" value="1"/>
</dbReference>
<organism evidence="2 3">
    <name type="scientific">Catenovulum maritimum</name>
    <dbReference type="NCBI Taxonomy" id="1513271"/>
    <lineage>
        <taxon>Bacteria</taxon>
        <taxon>Pseudomonadati</taxon>
        <taxon>Pseudomonadota</taxon>
        <taxon>Gammaproteobacteria</taxon>
        <taxon>Alteromonadales</taxon>
        <taxon>Alteromonadaceae</taxon>
        <taxon>Catenovulum</taxon>
    </lineage>
</organism>
<dbReference type="PANTHER" id="PTHR43736">
    <property type="entry name" value="ADP-RIBOSE PYROPHOSPHATASE"/>
    <property type="match status" value="1"/>
</dbReference>
<comment type="caution">
    <text evidence="2">The sequence shown here is derived from an EMBL/GenBank/DDBJ whole genome shotgun (WGS) entry which is preliminary data.</text>
</comment>
<dbReference type="PROSITE" id="PS51462">
    <property type="entry name" value="NUDIX"/>
    <property type="match status" value="1"/>
</dbReference>
<dbReference type="PANTHER" id="PTHR43736:SF4">
    <property type="entry name" value="SLR1690 PROTEIN"/>
    <property type="match status" value="1"/>
</dbReference>
<evidence type="ECO:0000313" key="2">
    <source>
        <dbReference type="EMBL" id="KMT64169.1"/>
    </source>
</evidence>
<feature type="domain" description="Nudix hydrolase" evidence="1">
    <location>
        <begin position="12"/>
        <end position="145"/>
    </location>
</feature>
<dbReference type="InterPro" id="IPR054105">
    <property type="entry name" value="WHD_NrtR"/>
</dbReference>
<dbReference type="CDD" id="cd18873">
    <property type="entry name" value="NUDIX_NadM_like"/>
    <property type="match status" value="1"/>
</dbReference>
<dbReference type="Gene3D" id="1.10.10.10">
    <property type="entry name" value="Winged helix-like DNA-binding domain superfamily/Winged helix DNA-binding domain"/>
    <property type="match status" value="1"/>
</dbReference>
<accession>A0A0J8GS93</accession>
<gene>
    <name evidence="2" type="ORF">XM47_15785</name>
</gene>
<dbReference type="InterPro" id="IPR036388">
    <property type="entry name" value="WH-like_DNA-bd_sf"/>
</dbReference>
<dbReference type="Pfam" id="PF21906">
    <property type="entry name" value="WHD_NrtR"/>
    <property type="match status" value="1"/>
</dbReference>
<name>A0A0J8GS93_9ALTE</name>
<dbReference type="STRING" id="1513271.XM47_15785"/>
<evidence type="ECO:0000259" key="1">
    <source>
        <dbReference type="PROSITE" id="PS51462"/>
    </source>
</evidence>
<dbReference type="Pfam" id="PF00293">
    <property type="entry name" value="NUDIX"/>
    <property type="match status" value="1"/>
</dbReference>
<dbReference type="GO" id="GO:0016787">
    <property type="term" value="F:hydrolase activity"/>
    <property type="evidence" value="ECO:0007669"/>
    <property type="project" value="UniProtKB-KW"/>
</dbReference>
<protein>
    <submittedName>
        <fullName evidence="2">NUDIX hydrolase</fullName>
    </submittedName>
</protein>
<dbReference type="InterPro" id="IPR000086">
    <property type="entry name" value="NUDIX_hydrolase_dom"/>
</dbReference>
<dbReference type="InterPro" id="IPR015797">
    <property type="entry name" value="NUDIX_hydrolase-like_dom_sf"/>
</dbReference>
<dbReference type="SUPFAM" id="SSF55811">
    <property type="entry name" value="Nudix"/>
    <property type="match status" value="1"/>
</dbReference>
<dbReference type="Gene3D" id="3.90.79.10">
    <property type="entry name" value="Nucleoside Triphosphate Pyrophosphohydrolase"/>
    <property type="match status" value="1"/>
</dbReference>
<dbReference type="PATRIC" id="fig|1513271.3.peg.3252"/>
<dbReference type="EMBL" id="LAZL01000030">
    <property type="protein sequence ID" value="KMT64169.1"/>
    <property type="molecule type" value="Genomic_DNA"/>
</dbReference>
<dbReference type="Proteomes" id="UP000037600">
    <property type="component" value="Unassembled WGS sequence"/>
</dbReference>
<reference evidence="2 3" key="1">
    <citation type="submission" date="2015-04" db="EMBL/GenBank/DDBJ databases">
        <title>Draft Genome Sequence of the Novel Agar-Digesting Marine Bacterium Q1.</title>
        <authorList>
            <person name="Li Y."/>
            <person name="Li D."/>
            <person name="Chen G."/>
            <person name="Du Z."/>
        </authorList>
    </citation>
    <scope>NUCLEOTIDE SEQUENCE [LARGE SCALE GENOMIC DNA]</scope>
    <source>
        <strain evidence="2 3">Q1</strain>
    </source>
</reference>
<evidence type="ECO:0000313" key="3">
    <source>
        <dbReference type="Proteomes" id="UP000037600"/>
    </source>
</evidence>
<dbReference type="AlphaFoldDB" id="A0A0J8GS93"/>
<keyword evidence="3" id="KW-1185">Reference proteome</keyword>